<evidence type="ECO:0000313" key="3">
    <source>
        <dbReference type="Proteomes" id="UP000015102"/>
    </source>
</evidence>
<evidence type="ECO:0000256" key="1">
    <source>
        <dbReference type="SAM" id="SignalP"/>
    </source>
</evidence>
<keyword evidence="1" id="KW-0732">Signal</keyword>
<feature type="signal peptide" evidence="1">
    <location>
        <begin position="1"/>
        <end position="21"/>
    </location>
</feature>
<reference evidence="2" key="2">
    <citation type="submission" date="2015-06" db="UniProtKB">
        <authorList>
            <consortium name="EnsemblMetazoa"/>
        </authorList>
    </citation>
    <scope>IDENTIFICATION</scope>
</reference>
<protein>
    <recommendedName>
        <fullName evidence="4">Farnesoic acid O-methyl transferase domain-containing protein</fullName>
    </recommendedName>
</protein>
<reference evidence="3" key="1">
    <citation type="submission" date="2013-02" db="EMBL/GenBank/DDBJ databases">
        <authorList>
            <person name="Hughes D."/>
        </authorList>
    </citation>
    <scope>NUCLEOTIDE SEQUENCE</scope>
    <source>
        <strain>Durham</strain>
        <strain evidence="3">NC isolate 2 -- Noor lab</strain>
    </source>
</reference>
<keyword evidence="3" id="KW-1185">Reference proteome</keyword>
<dbReference type="EMBL" id="CAQQ02391380">
    <property type="status" value="NOT_ANNOTATED_CDS"/>
    <property type="molecule type" value="Genomic_DNA"/>
</dbReference>
<evidence type="ECO:0000313" key="2">
    <source>
        <dbReference type="EnsemblMetazoa" id="MESCA001456-PA"/>
    </source>
</evidence>
<accession>T1GDR2</accession>
<name>T1GDR2_MEGSC</name>
<proteinExistence type="predicted"/>
<dbReference type="AlphaFoldDB" id="T1GDR2"/>
<dbReference type="HOGENOM" id="CLU_126756_0_0_1"/>
<dbReference type="EnsemblMetazoa" id="MESCA001456-RA">
    <property type="protein sequence ID" value="MESCA001456-PA"/>
    <property type="gene ID" value="MESCA001456"/>
</dbReference>
<feature type="chain" id="PRO_5004577250" description="Farnesoic acid O-methyl transferase domain-containing protein" evidence="1">
    <location>
        <begin position="22"/>
        <end position="167"/>
    </location>
</feature>
<sequence>MNRVLIISAVLTFTCILLANGGSFNNCKVNIFINTTDIKENYPQENELHRFRLYVNGRLPFIKLTSSGQTITFGEYKNETDFAIFREEDDYFKSLEPCSYQDNIHVFADSKFVEVWFILEKTGHFSIIAGNMDNGFALSCNTGFNFTQTSEDRLYTREPVLYDCGRY</sequence>
<dbReference type="Proteomes" id="UP000015102">
    <property type="component" value="Unassembled WGS sequence"/>
</dbReference>
<organism evidence="2 3">
    <name type="scientific">Megaselia scalaris</name>
    <name type="common">Humpbacked fly</name>
    <name type="synonym">Phora scalaris</name>
    <dbReference type="NCBI Taxonomy" id="36166"/>
    <lineage>
        <taxon>Eukaryota</taxon>
        <taxon>Metazoa</taxon>
        <taxon>Ecdysozoa</taxon>
        <taxon>Arthropoda</taxon>
        <taxon>Hexapoda</taxon>
        <taxon>Insecta</taxon>
        <taxon>Pterygota</taxon>
        <taxon>Neoptera</taxon>
        <taxon>Endopterygota</taxon>
        <taxon>Diptera</taxon>
        <taxon>Brachycera</taxon>
        <taxon>Muscomorpha</taxon>
        <taxon>Platypezoidea</taxon>
        <taxon>Phoridae</taxon>
        <taxon>Megaseliini</taxon>
        <taxon>Megaselia</taxon>
    </lineage>
</organism>
<evidence type="ECO:0008006" key="4">
    <source>
        <dbReference type="Google" id="ProtNLM"/>
    </source>
</evidence>